<name>A0A6C0LMW6_9ZZZZ</name>
<dbReference type="AlphaFoldDB" id="A0A6C0LMW6"/>
<reference evidence="1" key="1">
    <citation type="journal article" date="2020" name="Nature">
        <title>Giant virus diversity and host interactions through global metagenomics.</title>
        <authorList>
            <person name="Schulz F."/>
            <person name="Roux S."/>
            <person name="Paez-Espino D."/>
            <person name="Jungbluth S."/>
            <person name="Walsh D.A."/>
            <person name="Denef V.J."/>
            <person name="McMahon K.D."/>
            <person name="Konstantinidis K.T."/>
            <person name="Eloe-Fadrosh E.A."/>
            <person name="Kyrpides N.C."/>
            <person name="Woyke T."/>
        </authorList>
    </citation>
    <scope>NUCLEOTIDE SEQUENCE</scope>
    <source>
        <strain evidence="1">GVMAG-M-3300027963-9</strain>
    </source>
</reference>
<dbReference type="EMBL" id="MN740537">
    <property type="protein sequence ID" value="QHU32276.1"/>
    <property type="molecule type" value="Genomic_DNA"/>
</dbReference>
<accession>A0A6C0LMW6</accession>
<protein>
    <submittedName>
        <fullName evidence="1">Uncharacterized protein</fullName>
    </submittedName>
</protein>
<sequence length="97" mass="11252">MIQDHSFLNECKNVLLILQCSMNQMDTCKGSSFHSKDNMFHQDIERLPNLLNNSVHLDTHVVQPFPNQDNTFQEGKQPPGRSNLVQLLYIMRVQQVI</sequence>
<evidence type="ECO:0000313" key="1">
    <source>
        <dbReference type="EMBL" id="QHU32276.1"/>
    </source>
</evidence>
<proteinExistence type="predicted"/>
<organism evidence="1">
    <name type="scientific">viral metagenome</name>
    <dbReference type="NCBI Taxonomy" id="1070528"/>
    <lineage>
        <taxon>unclassified sequences</taxon>
        <taxon>metagenomes</taxon>
        <taxon>organismal metagenomes</taxon>
    </lineage>
</organism>